<dbReference type="GO" id="GO:0006629">
    <property type="term" value="P:lipid metabolic process"/>
    <property type="evidence" value="ECO:0007669"/>
    <property type="project" value="UniProtKB-ARBA"/>
</dbReference>
<dbReference type="EMBL" id="GBHO01031805">
    <property type="protein sequence ID" value="JAG11799.1"/>
    <property type="molecule type" value="Transcribed_RNA"/>
</dbReference>
<dbReference type="PRINTS" id="PR00080">
    <property type="entry name" value="SDRFAMILY"/>
</dbReference>
<reference evidence="8" key="2">
    <citation type="submission" date="2014-07" db="EMBL/GenBank/DDBJ databases">
        <authorList>
            <person name="Hull J."/>
        </authorList>
    </citation>
    <scope>NUCLEOTIDE SEQUENCE</scope>
</reference>
<proteinExistence type="inferred from homology"/>
<dbReference type="PANTHER" id="PTHR44196:SF1">
    <property type="entry name" value="DEHYDROGENASE_REDUCTASE SDR FAMILY MEMBER 7B"/>
    <property type="match status" value="1"/>
</dbReference>
<comment type="similarity">
    <text evidence="1 4">Belongs to the short-chain dehydrogenases/reductases (SDR) family.</text>
</comment>
<dbReference type="EMBL" id="GBRD01014038">
    <property type="protein sequence ID" value="JAG51788.1"/>
    <property type="molecule type" value="Transcribed_RNA"/>
</dbReference>
<dbReference type="AlphaFoldDB" id="A0A0A9WVM2"/>
<keyword evidence="2" id="KW-0560">Oxidoreductase</keyword>
<evidence type="ECO:0000313" key="8">
    <source>
        <dbReference type="EMBL" id="JAG11799.1"/>
    </source>
</evidence>
<evidence type="ECO:0000259" key="6">
    <source>
        <dbReference type="SMART" id="SM00822"/>
    </source>
</evidence>
<sequence length="338" mass="36677">MAEVKMSSLRTVLQYLLSIFGTALLPLAIPWAIYLICKGRRFRSLEGKVVLITGASSGLGEALAHAFYACGCKLILAARRSKELERVRDELVNLKDVRNNSVPAILTLDLGDVDSMEEKAATAQAIFGCVDVLVNNGGISYRGKITDTTMSVHSKIMDVNYLGQVALTKGLLGRMIERKSGHIVTVSSVQGRISIPYRSAYAASKHALQAFMDSLRAEVAHEGVDVTVVSPGYIKTNLSLNAVTSVGNKYGVMDDATENGLEPSDVAGQIVRAVRYGEPELTVAPTMPKLAIILRAVAPALYFIIMRRRALKFEGLPQPKTCHPPKDSKLNEFLTNIS</sequence>
<name>A0A0A9WVM2_LYGHE</name>
<evidence type="ECO:0000256" key="3">
    <source>
        <dbReference type="ARBA" id="ARBA00037096"/>
    </source>
</evidence>
<comment type="function">
    <text evidence="3">Putative oxidoreductase.</text>
</comment>
<feature type="transmembrane region" description="Helical" evidence="5">
    <location>
        <begin position="12"/>
        <end position="37"/>
    </location>
</feature>
<dbReference type="PROSITE" id="PS00061">
    <property type="entry name" value="ADH_SHORT"/>
    <property type="match status" value="1"/>
</dbReference>
<evidence type="ECO:0000313" key="9">
    <source>
        <dbReference type="EMBL" id="JAG11800.1"/>
    </source>
</evidence>
<dbReference type="InterPro" id="IPR057326">
    <property type="entry name" value="KR_dom"/>
</dbReference>
<keyword evidence="5" id="KW-0472">Membrane</keyword>
<dbReference type="EMBL" id="GBRD01014036">
    <property type="protein sequence ID" value="JAG51790.1"/>
    <property type="molecule type" value="Transcribed_RNA"/>
</dbReference>
<evidence type="ECO:0000256" key="5">
    <source>
        <dbReference type="SAM" id="Phobius"/>
    </source>
</evidence>
<dbReference type="Gene3D" id="3.40.50.720">
    <property type="entry name" value="NAD(P)-binding Rossmann-like Domain"/>
    <property type="match status" value="1"/>
</dbReference>
<dbReference type="GO" id="GO:0016020">
    <property type="term" value="C:membrane"/>
    <property type="evidence" value="ECO:0007669"/>
    <property type="project" value="TreeGrafter"/>
</dbReference>
<dbReference type="SMART" id="SM00822">
    <property type="entry name" value="PKS_KR"/>
    <property type="match status" value="1"/>
</dbReference>
<dbReference type="SUPFAM" id="SSF51735">
    <property type="entry name" value="NAD(P)-binding Rossmann-fold domains"/>
    <property type="match status" value="1"/>
</dbReference>
<evidence type="ECO:0000256" key="4">
    <source>
        <dbReference type="RuleBase" id="RU000363"/>
    </source>
</evidence>
<evidence type="ECO:0000313" key="11">
    <source>
        <dbReference type="EMBL" id="JAQ08349.1"/>
    </source>
</evidence>
<dbReference type="GO" id="GO:0016491">
    <property type="term" value="F:oxidoreductase activity"/>
    <property type="evidence" value="ECO:0007669"/>
    <property type="project" value="UniProtKB-KW"/>
</dbReference>
<organism evidence="8">
    <name type="scientific">Lygus hesperus</name>
    <name type="common">Western plant bug</name>
    <dbReference type="NCBI Taxonomy" id="30085"/>
    <lineage>
        <taxon>Eukaryota</taxon>
        <taxon>Metazoa</taxon>
        <taxon>Ecdysozoa</taxon>
        <taxon>Arthropoda</taxon>
        <taxon>Hexapoda</taxon>
        <taxon>Insecta</taxon>
        <taxon>Pterygota</taxon>
        <taxon>Neoptera</taxon>
        <taxon>Paraneoptera</taxon>
        <taxon>Hemiptera</taxon>
        <taxon>Heteroptera</taxon>
        <taxon>Panheteroptera</taxon>
        <taxon>Cimicomorpha</taxon>
        <taxon>Miridae</taxon>
        <taxon>Mirini</taxon>
        <taxon>Lygus</taxon>
    </lineage>
</organism>
<protein>
    <submittedName>
        <fullName evidence="8 11">Dehydrogenase/reductase SDR family protein 7-like</fullName>
    </submittedName>
</protein>
<reference evidence="11" key="4">
    <citation type="journal article" date="2016" name="Gigascience">
        <title>De novo construction of an expanded transcriptome assembly for the western tarnished plant bug, Lygus hesperus.</title>
        <authorList>
            <person name="Tassone E.E."/>
            <person name="Geib S.M."/>
            <person name="Hall B."/>
            <person name="Fabrick J.A."/>
            <person name="Brent C.S."/>
            <person name="Hull J.J."/>
        </authorList>
    </citation>
    <scope>NUCLEOTIDE SEQUENCE</scope>
</reference>
<dbReference type="InterPro" id="IPR036291">
    <property type="entry name" value="NAD(P)-bd_dom_sf"/>
</dbReference>
<keyword evidence="5" id="KW-0812">Transmembrane</keyword>
<evidence type="ECO:0000313" key="10">
    <source>
        <dbReference type="EMBL" id="JAG51787.1"/>
    </source>
</evidence>
<reference evidence="10" key="3">
    <citation type="submission" date="2014-09" db="EMBL/GenBank/DDBJ databases">
        <authorList>
            <person name="Magalhaes I.L.F."/>
            <person name="Oliveira U."/>
            <person name="Santos F.R."/>
            <person name="Vidigal T.H.D.A."/>
            <person name="Brescovit A.D."/>
            <person name="Santos A.J."/>
        </authorList>
    </citation>
    <scope>NUCLEOTIDE SEQUENCE</scope>
</reference>
<dbReference type="EMBL" id="GBHO01031804">
    <property type="protein sequence ID" value="JAG11800.1"/>
    <property type="molecule type" value="Transcribed_RNA"/>
</dbReference>
<gene>
    <name evidence="11" type="primary">CG7601_1</name>
    <name evidence="9" type="ORF">CM83_57421</name>
    <name evidence="7" type="ORF">CM83_57422</name>
    <name evidence="8" type="ORF">CM83_57423</name>
    <name evidence="11" type="ORF">g.55297</name>
</gene>
<dbReference type="PANTHER" id="PTHR44196">
    <property type="entry name" value="DEHYDROGENASE/REDUCTASE SDR FAMILY MEMBER 7B"/>
    <property type="match status" value="1"/>
</dbReference>
<evidence type="ECO:0000256" key="1">
    <source>
        <dbReference type="ARBA" id="ARBA00006484"/>
    </source>
</evidence>
<feature type="domain" description="Ketoreductase" evidence="6">
    <location>
        <begin position="48"/>
        <end position="237"/>
    </location>
</feature>
<dbReference type="EMBL" id="GBRD01014037">
    <property type="protein sequence ID" value="JAG51789.1"/>
    <property type="molecule type" value="Transcribed_RNA"/>
</dbReference>
<dbReference type="PRINTS" id="PR00081">
    <property type="entry name" value="GDHRDH"/>
</dbReference>
<dbReference type="Pfam" id="PF00106">
    <property type="entry name" value="adh_short"/>
    <property type="match status" value="1"/>
</dbReference>
<dbReference type="EMBL" id="GBHO01031806">
    <property type="protein sequence ID" value="JAG11798.1"/>
    <property type="molecule type" value="Transcribed_RNA"/>
</dbReference>
<evidence type="ECO:0000256" key="2">
    <source>
        <dbReference type="ARBA" id="ARBA00023002"/>
    </source>
</evidence>
<accession>A0A0A9WVM2</accession>
<keyword evidence="5" id="KW-1133">Transmembrane helix</keyword>
<dbReference type="EMBL" id="GBRD01014039">
    <property type="protein sequence ID" value="JAG51787.1"/>
    <property type="molecule type" value="Transcribed_RNA"/>
</dbReference>
<dbReference type="InterPro" id="IPR020904">
    <property type="entry name" value="Sc_DH/Rdtase_CS"/>
</dbReference>
<reference evidence="8" key="1">
    <citation type="journal article" date="2014" name="PLoS ONE">
        <title>Transcriptome-Based Identification of ABC Transporters in the Western Tarnished Plant Bug Lygus hesperus.</title>
        <authorList>
            <person name="Hull J.J."/>
            <person name="Chaney K."/>
            <person name="Geib S.M."/>
            <person name="Fabrick J.A."/>
            <person name="Brent C.S."/>
            <person name="Walsh D."/>
            <person name="Lavine L.C."/>
        </authorList>
    </citation>
    <scope>NUCLEOTIDE SEQUENCE</scope>
</reference>
<dbReference type="CDD" id="cd05332">
    <property type="entry name" value="11beta-HSD1_like_SDR_c"/>
    <property type="match status" value="1"/>
</dbReference>
<dbReference type="EMBL" id="GDHC01010280">
    <property type="protein sequence ID" value="JAQ08349.1"/>
    <property type="molecule type" value="Transcribed_RNA"/>
</dbReference>
<dbReference type="InterPro" id="IPR002347">
    <property type="entry name" value="SDR_fam"/>
</dbReference>
<evidence type="ECO:0000313" key="7">
    <source>
        <dbReference type="EMBL" id="JAG11798.1"/>
    </source>
</evidence>